<dbReference type="STRING" id="3818.A0A445B0Y9"/>
<evidence type="ECO:0000256" key="1">
    <source>
        <dbReference type="ARBA" id="ARBA00004123"/>
    </source>
</evidence>
<feature type="domain" description="TF-B3" evidence="6">
    <location>
        <begin position="147"/>
        <end position="247"/>
    </location>
</feature>
<dbReference type="CDD" id="cd10017">
    <property type="entry name" value="B3_DNA"/>
    <property type="match status" value="3"/>
</dbReference>
<comment type="caution">
    <text evidence="7">The sequence shown here is derived from an EMBL/GenBank/DDBJ whole genome shotgun (WGS) entry which is preliminary data.</text>
</comment>
<evidence type="ECO:0000256" key="4">
    <source>
        <dbReference type="ARBA" id="ARBA00023163"/>
    </source>
</evidence>
<dbReference type="Pfam" id="PF02362">
    <property type="entry name" value="B3"/>
    <property type="match status" value="2"/>
</dbReference>
<keyword evidence="5" id="KW-0539">Nucleus</keyword>
<dbReference type="GO" id="GO:0005634">
    <property type="term" value="C:nucleus"/>
    <property type="evidence" value="ECO:0007669"/>
    <property type="project" value="UniProtKB-SubCell"/>
</dbReference>
<accession>A0A445B0Y9</accession>
<dbReference type="PANTHER" id="PTHR31920:SF108">
    <property type="entry name" value="B3 DOMAIN-CONTAINING TRANSCRIPTION FACTOR VRN1-LIKE"/>
    <property type="match status" value="1"/>
</dbReference>
<evidence type="ECO:0000256" key="2">
    <source>
        <dbReference type="ARBA" id="ARBA00023015"/>
    </source>
</evidence>
<reference evidence="7 8" key="1">
    <citation type="submission" date="2019-01" db="EMBL/GenBank/DDBJ databases">
        <title>Sequencing of cultivated peanut Arachis hypogaea provides insights into genome evolution and oil improvement.</title>
        <authorList>
            <person name="Chen X."/>
        </authorList>
    </citation>
    <scope>NUCLEOTIDE SEQUENCE [LARGE SCALE GENOMIC DNA]</scope>
    <source>
        <strain evidence="8">cv. Fuhuasheng</strain>
        <tissue evidence="7">Leaves</tissue>
    </source>
</reference>
<evidence type="ECO:0000313" key="8">
    <source>
        <dbReference type="Proteomes" id="UP000289738"/>
    </source>
</evidence>
<evidence type="ECO:0000259" key="6">
    <source>
        <dbReference type="PROSITE" id="PS50863"/>
    </source>
</evidence>
<keyword evidence="4" id="KW-0804">Transcription</keyword>
<dbReference type="InterPro" id="IPR050655">
    <property type="entry name" value="Plant_B3_domain"/>
</dbReference>
<evidence type="ECO:0000256" key="3">
    <source>
        <dbReference type="ARBA" id="ARBA00023125"/>
    </source>
</evidence>
<dbReference type="PROSITE" id="PS50863">
    <property type="entry name" value="B3"/>
    <property type="match status" value="3"/>
</dbReference>
<dbReference type="AlphaFoldDB" id="A0A445B0Y9"/>
<keyword evidence="3" id="KW-0238">DNA-binding</keyword>
<comment type="subcellular location">
    <subcellularLocation>
        <location evidence="1">Nucleus</location>
    </subcellularLocation>
</comment>
<evidence type="ECO:0000256" key="5">
    <source>
        <dbReference type="ARBA" id="ARBA00023242"/>
    </source>
</evidence>
<dbReference type="PANTHER" id="PTHR31920">
    <property type="entry name" value="B3 DOMAIN-CONTAINING"/>
    <property type="match status" value="1"/>
</dbReference>
<dbReference type="Gene3D" id="2.40.330.10">
    <property type="entry name" value="DNA-binding pseudobarrel domain"/>
    <property type="match status" value="3"/>
</dbReference>
<dbReference type="InterPro" id="IPR003340">
    <property type="entry name" value="B3_DNA-bd"/>
</dbReference>
<name>A0A445B0Y9_ARAHY</name>
<evidence type="ECO:0000313" key="7">
    <source>
        <dbReference type="EMBL" id="RYR32306.1"/>
    </source>
</evidence>
<dbReference type="InterPro" id="IPR015300">
    <property type="entry name" value="DNA-bd_pseudobarrel_sf"/>
</dbReference>
<dbReference type="EMBL" id="SDMP01000010">
    <property type="protein sequence ID" value="RYR32306.1"/>
    <property type="molecule type" value="Genomic_DNA"/>
</dbReference>
<protein>
    <recommendedName>
        <fullName evidence="6">TF-B3 domain-containing protein</fullName>
    </recommendedName>
</protein>
<dbReference type="Proteomes" id="UP000289738">
    <property type="component" value="Chromosome A10"/>
</dbReference>
<dbReference type="SUPFAM" id="SSF101936">
    <property type="entry name" value="DNA-binding pseudobarrel domain"/>
    <property type="match status" value="3"/>
</dbReference>
<dbReference type="SMART" id="SM01019">
    <property type="entry name" value="B3"/>
    <property type="match status" value="2"/>
</dbReference>
<dbReference type="GO" id="GO:0003677">
    <property type="term" value="F:DNA binding"/>
    <property type="evidence" value="ECO:0007669"/>
    <property type="project" value="UniProtKB-KW"/>
</dbReference>
<feature type="domain" description="TF-B3" evidence="6">
    <location>
        <begin position="1"/>
        <end position="80"/>
    </location>
</feature>
<organism evidence="7 8">
    <name type="scientific">Arachis hypogaea</name>
    <name type="common">Peanut</name>
    <dbReference type="NCBI Taxonomy" id="3818"/>
    <lineage>
        <taxon>Eukaryota</taxon>
        <taxon>Viridiplantae</taxon>
        <taxon>Streptophyta</taxon>
        <taxon>Embryophyta</taxon>
        <taxon>Tracheophyta</taxon>
        <taxon>Spermatophyta</taxon>
        <taxon>Magnoliopsida</taxon>
        <taxon>eudicotyledons</taxon>
        <taxon>Gunneridae</taxon>
        <taxon>Pentapetalae</taxon>
        <taxon>rosids</taxon>
        <taxon>fabids</taxon>
        <taxon>Fabales</taxon>
        <taxon>Fabaceae</taxon>
        <taxon>Papilionoideae</taxon>
        <taxon>50 kb inversion clade</taxon>
        <taxon>dalbergioids sensu lato</taxon>
        <taxon>Dalbergieae</taxon>
        <taxon>Pterocarpus clade</taxon>
        <taxon>Arachis</taxon>
    </lineage>
</organism>
<keyword evidence="8" id="KW-1185">Reference proteome</keyword>
<gene>
    <name evidence="7" type="ORF">Ahy_A10g046898</name>
</gene>
<sequence>MIPKSFVRKYWERISNPIILKLPNNREQEVYWSQRKNDEVWLENNWEKVVKLCHLEYEFLLTFEYKETSSCFELKVYDKSASQINYHSDCGVHETNHDYIVVDDIQKEPKRKRTNKAGIRKSMLNNVREKIEMAEALSTKLKNPSFFLVLKPSYVHGNANLLHIPSSFSRQYLNGLKGSGTIWASDNEDSNWSIKYSFSNIRKRTTIHGGWNKFCKENKLQVGDVCVFEMMTQVNPHSFKIHIIPVTQQPPPTPPRQFQESESPNRQTYNQFEIRISKSKLKQFTSSVFVPIPKKFLRRNERCLGKNVTLKFGRDSWTVKVVNGGSFSKGWVQFATECKLVVGDICRFKLSDRKNLVFHVSIFKEHRS</sequence>
<keyword evidence="2" id="KW-0805">Transcription regulation</keyword>
<proteinExistence type="predicted"/>
<feature type="domain" description="TF-B3" evidence="6">
    <location>
        <begin position="275"/>
        <end position="366"/>
    </location>
</feature>